<dbReference type="RefSeq" id="WP_147128254.1">
    <property type="nucleotide sequence ID" value="NZ_BJXA01000002.1"/>
</dbReference>
<gene>
    <name evidence="1" type="ORF">NN4_04490</name>
</gene>
<evidence type="ECO:0008006" key="3">
    <source>
        <dbReference type="Google" id="ProtNLM"/>
    </source>
</evidence>
<dbReference type="AlphaFoldDB" id="A0A511M5N0"/>
<dbReference type="EMBL" id="BJXA01000002">
    <property type="protein sequence ID" value="GEM35930.1"/>
    <property type="molecule type" value="Genomic_DNA"/>
</dbReference>
<reference evidence="1 2" key="1">
    <citation type="submission" date="2019-07" db="EMBL/GenBank/DDBJ databases">
        <title>Whole genome shotgun sequence of Nocardia ninae NBRC 108245.</title>
        <authorList>
            <person name="Hosoyama A."/>
            <person name="Uohara A."/>
            <person name="Ohji S."/>
            <person name="Ichikawa N."/>
        </authorList>
    </citation>
    <scope>NUCLEOTIDE SEQUENCE [LARGE SCALE GENOMIC DNA]</scope>
    <source>
        <strain evidence="1 2">NBRC 108245</strain>
    </source>
</reference>
<keyword evidence="2" id="KW-1185">Reference proteome</keyword>
<proteinExistence type="predicted"/>
<name>A0A511M5N0_9NOCA</name>
<evidence type="ECO:0000313" key="1">
    <source>
        <dbReference type="EMBL" id="GEM35930.1"/>
    </source>
</evidence>
<comment type="caution">
    <text evidence="1">The sequence shown here is derived from an EMBL/GenBank/DDBJ whole genome shotgun (WGS) entry which is preliminary data.</text>
</comment>
<organism evidence="1 2">
    <name type="scientific">Nocardia ninae NBRC 108245</name>
    <dbReference type="NCBI Taxonomy" id="1210091"/>
    <lineage>
        <taxon>Bacteria</taxon>
        <taxon>Bacillati</taxon>
        <taxon>Actinomycetota</taxon>
        <taxon>Actinomycetes</taxon>
        <taxon>Mycobacteriales</taxon>
        <taxon>Nocardiaceae</taxon>
        <taxon>Nocardia</taxon>
    </lineage>
</organism>
<protein>
    <recommendedName>
        <fullName evidence="3">Immunity protein 49</fullName>
    </recommendedName>
</protein>
<sequence length="270" mass="29877">MSAAPSPHTDSATLTALYDELDRAAGAMDRVGAAGLPSLIEALWNYLEAMAAEDPAMTHRHARPAVLTLSNATSSYFGARLRHTSDTARCDLPLLRMSVTTGRDEELGTPSVHEWIEAFELVLICRNGPRDFYLRSQFHTMYHPNLWTPADAAELRVPYAYAAALSALLQRARWPRNKDVKAAVAQLLPPALERLAEAPADSAWLPRIRIIERLAAKKDISQELADAVRNPPRSRIAWPLLALAALAHDLKLPAAIESDYLPSRFVDWKS</sequence>
<accession>A0A511M5N0</accession>
<dbReference type="Proteomes" id="UP000321424">
    <property type="component" value="Unassembled WGS sequence"/>
</dbReference>
<dbReference type="OrthoDB" id="9947243at2"/>
<evidence type="ECO:0000313" key="2">
    <source>
        <dbReference type="Proteomes" id="UP000321424"/>
    </source>
</evidence>